<keyword evidence="2" id="KW-1003">Cell membrane</keyword>
<keyword evidence="5 6" id="KW-0472">Membrane</keyword>
<dbReference type="InterPro" id="IPR004670">
    <property type="entry name" value="NhaA"/>
</dbReference>
<comment type="caution">
    <text evidence="7">The sequence shown here is derived from an EMBL/GenBank/DDBJ whole genome shotgun (WGS) entry which is preliminary data.</text>
</comment>
<protein>
    <submittedName>
        <fullName evidence="7">Na+/H+ antiporter NhaA</fullName>
    </submittedName>
</protein>
<feature type="transmembrane region" description="Helical" evidence="6">
    <location>
        <begin position="23"/>
        <end position="46"/>
    </location>
</feature>
<evidence type="ECO:0000256" key="6">
    <source>
        <dbReference type="SAM" id="Phobius"/>
    </source>
</evidence>
<reference evidence="7 8" key="1">
    <citation type="submission" date="2020-08" db="EMBL/GenBank/DDBJ databases">
        <title>Bridging the membrane lipid divide: bacteria of the FCB group superphylum have the potential to synthesize archaeal ether lipids.</title>
        <authorList>
            <person name="Villanueva L."/>
            <person name="Von Meijenfeldt F.A.B."/>
            <person name="Westbye A.B."/>
            <person name="Yadav S."/>
            <person name="Hopmans E.C."/>
            <person name="Dutilh B.E."/>
            <person name="Sinninghe Damste J.S."/>
        </authorList>
    </citation>
    <scope>NUCLEOTIDE SEQUENCE [LARGE SCALE GENOMIC DNA]</scope>
    <source>
        <strain evidence="7">NIOZ-UU17</strain>
    </source>
</reference>
<dbReference type="PANTHER" id="PTHR30341:SF0">
    <property type="entry name" value="NA(+)_H(+) ANTIPORTER NHAA"/>
    <property type="match status" value="1"/>
</dbReference>
<dbReference type="Gene3D" id="1.20.1530.10">
    <property type="entry name" value="Na+/H+ antiporter like domain"/>
    <property type="match status" value="1"/>
</dbReference>
<dbReference type="Pfam" id="PF06965">
    <property type="entry name" value="Na_H_antiport_1"/>
    <property type="match status" value="1"/>
</dbReference>
<dbReference type="EMBL" id="JACNIG010000352">
    <property type="protein sequence ID" value="MBC8433905.1"/>
    <property type="molecule type" value="Genomic_DNA"/>
</dbReference>
<organism evidence="7 8">
    <name type="scientific">Candidatus Desulfatibia vada</name>
    <dbReference type="NCBI Taxonomy" id="2841696"/>
    <lineage>
        <taxon>Bacteria</taxon>
        <taxon>Pseudomonadati</taxon>
        <taxon>Thermodesulfobacteriota</taxon>
        <taxon>Desulfobacteria</taxon>
        <taxon>Desulfobacterales</taxon>
        <taxon>Desulfobacterales incertae sedis</taxon>
        <taxon>Candidatus Desulfatibia</taxon>
    </lineage>
</organism>
<keyword evidence="4 6" id="KW-1133">Transmembrane helix</keyword>
<evidence type="ECO:0000313" key="8">
    <source>
        <dbReference type="Proteomes" id="UP000605201"/>
    </source>
</evidence>
<dbReference type="GO" id="GO:0015385">
    <property type="term" value="F:sodium:proton antiporter activity"/>
    <property type="evidence" value="ECO:0007669"/>
    <property type="project" value="TreeGrafter"/>
</dbReference>
<name>A0A8J6P8N2_9BACT</name>
<sequence>MYYWPNCQYTHKIPKICFESKHFSALIVAFAIADDLGAVVVIALFYTKSIVWSSLGVSVLFLLGLAIANRLWVRSTLVYAILGLGLWYTILGSGIHATVAGVIVAMFIPARGRYDTDTFLKNVSKNLHAFDCESDSCGYSILLNRTHLNKVKYLDNCAKSYVLTTQPGQAQRQRLSKFCILSSMIK</sequence>
<accession>A0A8J6P8N2</accession>
<evidence type="ECO:0000256" key="1">
    <source>
        <dbReference type="ARBA" id="ARBA00004429"/>
    </source>
</evidence>
<evidence type="ECO:0000256" key="2">
    <source>
        <dbReference type="ARBA" id="ARBA00022475"/>
    </source>
</evidence>
<dbReference type="AlphaFoldDB" id="A0A8J6P8N2"/>
<feature type="transmembrane region" description="Helical" evidence="6">
    <location>
        <begin position="52"/>
        <end position="73"/>
    </location>
</feature>
<evidence type="ECO:0000256" key="5">
    <source>
        <dbReference type="ARBA" id="ARBA00023136"/>
    </source>
</evidence>
<feature type="transmembrane region" description="Helical" evidence="6">
    <location>
        <begin position="85"/>
        <end position="108"/>
    </location>
</feature>
<dbReference type="GO" id="GO:0005886">
    <property type="term" value="C:plasma membrane"/>
    <property type="evidence" value="ECO:0007669"/>
    <property type="project" value="UniProtKB-SubCell"/>
</dbReference>
<dbReference type="Proteomes" id="UP000605201">
    <property type="component" value="Unassembled WGS sequence"/>
</dbReference>
<keyword evidence="3 6" id="KW-0812">Transmembrane</keyword>
<gene>
    <name evidence="7" type="ORF">H8D96_18490</name>
</gene>
<evidence type="ECO:0000256" key="3">
    <source>
        <dbReference type="ARBA" id="ARBA00022692"/>
    </source>
</evidence>
<proteinExistence type="predicted"/>
<dbReference type="InterPro" id="IPR023171">
    <property type="entry name" value="Na/H_antiporter_dom_sf"/>
</dbReference>
<comment type="subcellular location">
    <subcellularLocation>
        <location evidence="1">Cell inner membrane</location>
        <topology evidence="1">Multi-pass membrane protein</topology>
    </subcellularLocation>
</comment>
<dbReference type="PANTHER" id="PTHR30341">
    <property type="entry name" value="SODIUM ION/PROTON ANTIPORTER NHAA-RELATED"/>
    <property type="match status" value="1"/>
</dbReference>
<evidence type="ECO:0000313" key="7">
    <source>
        <dbReference type="EMBL" id="MBC8433905.1"/>
    </source>
</evidence>
<evidence type="ECO:0000256" key="4">
    <source>
        <dbReference type="ARBA" id="ARBA00022989"/>
    </source>
</evidence>
<dbReference type="GO" id="GO:0006885">
    <property type="term" value="P:regulation of pH"/>
    <property type="evidence" value="ECO:0007669"/>
    <property type="project" value="InterPro"/>
</dbReference>